<organism evidence="3 4">
    <name type="scientific">Desmophyllum pertusum</name>
    <dbReference type="NCBI Taxonomy" id="174260"/>
    <lineage>
        <taxon>Eukaryota</taxon>
        <taxon>Metazoa</taxon>
        <taxon>Cnidaria</taxon>
        <taxon>Anthozoa</taxon>
        <taxon>Hexacorallia</taxon>
        <taxon>Scleractinia</taxon>
        <taxon>Caryophylliina</taxon>
        <taxon>Caryophylliidae</taxon>
        <taxon>Desmophyllum</taxon>
    </lineage>
</organism>
<evidence type="ECO:0000313" key="3">
    <source>
        <dbReference type="EMBL" id="KAJ7379996.1"/>
    </source>
</evidence>
<reference evidence="3" key="1">
    <citation type="submission" date="2023-01" db="EMBL/GenBank/DDBJ databases">
        <title>Genome assembly of the deep-sea coral Lophelia pertusa.</title>
        <authorList>
            <person name="Herrera S."/>
            <person name="Cordes E."/>
        </authorList>
    </citation>
    <scope>NUCLEOTIDE SEQUENCE</scope>
    <source>
        <strain evidence="3">USNM1676648</strain>
        <tissue evidence="3">Polyp</tissue>
    </source>
</reference>
<gene>
    <name evidence="3" type="ORF">OS493_012758</name>
</gene>
<accession>A0A9W9ZE16</accession>
<dbReference type="OrthoDB" id="5988294at2759"/>
<keyword evidence="1" id="KW-0863">Zinc-finger</keyword>
<dbReference type="AlphaFoldDB" id="A0A9W9ZE16"/>
<evidence type="ECO:0000259" key="2">
    <source>
        <dbReference type="PROSITE" id="PS50966"/>
    </source>
</evidence>
<dbReference type="Proteomes" id="UP001163046">
    <property type="component" value="Unassembled WGS sequence"/>
</dbReference>
<keyword evidence="1" id="KW-0862">Zinc</keyword>
<comment type="caution">
    <text evidence="3">The sequence shown here is derived from an EMBL/GenBank/DDBJ whole genome shotgun (WGS) entry which is preliminary data.</text>
</comment>
<keyword evidence="1" id="KW-0479">Metal-binding</keyword>
<protein>
    <recommendedName>
        <fullName evidence="2">SWIM-type domain-containing protein</fullName>
    </recommendedName>
</protein>
<evidence type="ECO:0000313" key="4">
    <source>
        <dbReference type="Proteomes" id="UP001163046"/>
    </source>
</evidence>
<keyword evidence="4" id="KW-1185">Reference proteome</keyword>
<dbReference type="GO" id="GO:0008270">
    <property type="term" value="F:zinc ion binding"/>
    <property type="evidence" value="ECO:0007669"/>
    <property type="project" value="UniProtKB-KW"/>
</dbReference>
<name>A0A9W9ZE16_9CNID</name>
<sequence>MYECIVYRDHSSCTCPCYRYNSICKHSLCVSEIEGILKEHLDYIAKSPRCSLPSKSDLVEPAKDAQGKKVEPIKMHGGQAEVLLSRNIHSRRYTTTTYL</sequence>
<dbReference type="EMBL" id="MU826355">
    <property type="protein sequence ID" value="KAJ7379996.1"/>
    <property type="molecule type" value="Genomic_DNA"/>
</dbReference>
<dbReference type="InterPro" id="IPR007527">
    <property type="entry name" value="Znf_SWIM"/>
</dbReference>
<evidence type="ECO:0000256" key="1">
    <source>
        <dbReference type="PROSITE-ProRule" id="PRU00325"/>
    </source>
</evidence>
<feature type="domain" description="SWIM-type" evidence="2">
    <location>
        <begin position="2"/>
        <end position="35"/>
    </location>
</feature>
<dbReference type="PROSITE" id="PS50966">
    <property type="entry name" value="ZF_SWIM"/>
    <property type="match status" value="1"/>
</dbReference>
<proteinExistence type="predicted"/>